<sequence length="219" mass="24931">MRYSHQGLRRSNPAGRQAKPSDSTKVELSIPHPISPSRRAARQSSSGRRAGKQRRQSAAPRVTHRSRKSSTESTRPNADTSSGPVDLYSYPTNRLIAIKPSVLMTMQLTITYRFLIEFSSYSVQAVRTMLLSLFTFVSRYLDGNHRCKICGSHFDRPTQLKTHLLEHSNERPYPCFTCNIRFTTKWNLMKHQKCRSHRVVQARVTGPGAGDRAKPSRFV</sequence>
<gene>
    <name evidence="10" type="ORF">T265_08304</name>
</gene>
<dbReference type="InterPro" id="IPR013087">
    <property type="entry name" value="Znf_C2H2_type"/>
</dbReference>
<feature type="domain" description="C2H2-type" evidence="9">
    <location>
        <begin position="145"/>
        <end position="172"/>
    </location>
</feature>
<feature type="compositionally biased region" description="Polar residues" evidence="8">
    <location>
        <begin position="71"/>
        <end position="83"/>
    </location>
</feature>
<evidence type="ECO:0000256" key="7">
    <source>
        <dbReference type="PROSITE-ProRule" id="PRU00042"/>
    </source>
</evidence>
<evidence type="ECO:0000313" key="10">
    <source>
        <dbReference type="EMBL" id="KER23946.1"/>
    </source>
</evidence>
<dbReference type="GO" id="GO:0010468">
    <property type="term" value="P:regulation of gene expression"/>
    <property type="evidence" value="ECO:0007669"/>
    <property type="project" value="TreeGrafter"/>
</dbReference>
<keyword evidence="5" id="KW-0862">Zinc</keyword>
<protein>
    <recommendedName>
        <fullName evidence="9">C2H2-type domain-containing protein</fullName>
    </recommendedName>
</protein>
<proteinExistence type="predicted"/>
<evidence type="ECO:0000256" key="8">
    <source>
        <dbReference type="SAM" id="MobiDB-lite"/>
    </source>
</evidence>
<comment type="subcellular location">
    <subcellularLocation>
        <location evidence="1">Nucleus</location>
    </subcellularLocation>
</comment>
<dbReference type="PROSITE" id="PS50157">
    <property type="entry name" value="ZINC_FINGER_C2H2_2"/>
    <property type="match status" value="2"/>
</dbReference>
<dbReference type="SMART" id="SM00355">
    <property type="entry name" value="ZnF_C2H2"/>
    <property type="match status" value="2"/>
</dbReference>
<dbReference type="Proteomes" id="UP000054324">
    <property type="component" value="Unassembled WGS sequence"/>
</dbReference>
<dbReference type="PANTHER" id="PTHR16515:SF49">
    <property type="entry name" value="GASTRULA ZINC FINGER PROTEIN XLCGF49.1-LIKE-RELATED"/>
    <property type="match status" value="1"/>
</dbReference>
<dbReference type="PROSITE" id="PS00028">
    <property type="entry name" value="ZINC_FINGER_C2H2_1"/>
    <property type="match status" value="2"/>
</dbReference>
<keyword evidence="6" id="KW-0539">Nucleus</keyword>
<accession>A0A074Z9N6</accession>
<dbReference type="EMBL" id="KL596829">
    <property type="protein sequence ID" value="KER23946.1"/>
    <property type="molecule type" value="Genomic_DNA"/>
</dbReference>
<evidence type="ECO:0000259" key="9">
    <source>
        <dbReference type="PROSITE" id="PS50157"/>
    </source>
</evidence>
<dbReference type="RefSeq" id="XP_009172324.1">
    <property type="nucleotide sequence ID" value="XM_009174060.1"/>
</dbReference>
<evidence type="ECO:0000256" key="3">
    <source>
        <dbReference type="ARBA" id="ARBA00022737"/>
    </source>
</evidence>
<dbReference type="GO" id="GO:0005634">
    <property type="term" value="C:nucleus"/>
    <property type="evidence" value="ECO:0007669"/>
    <property type="project" value="UniProtKB-SubCell"/>
</dbReference>
<evidence type="ECO:0000256" key="2">
    <source>
        <dbReference type="ARBA" id="ARBA00022723"/>
    </source>
</evidence>
<dbReference type="Gene3D" id="3.30.160.60">
    <property type="entry name" value="Classic Zinc Finger"/>
    <property type="match status" value="2"/>
</dbReference>
<dbReference type="PANTHER" id="PTHR16515">
    <property type="entry name" value="PR DOMAIN ZINC FINGER PROTEIN"/>
    <property type="match status" value="1"/>
</dbReference>
<dbReference type="KEGG" id="ovi:T265_08304"/>
<evidence type="ECO:0000256" key="4">
    <source>
        <dbReference type="ARBA" id="ARBA00022771"/>
    </source>
</evidence>
<reference evidence="10 11" key="1">
    <citation type="submission" date="2013-11" db="EMBL/GenBank/DDBJ databases">
        <title>Opisthorchis viverrini - life in the bile duct.</title>
        <authorList>
            <person name="Young N.D."/>
            <person name="Nagarajan N."/>
            <person name="Lin S.J."/>
            <person name="Korhonen P.K."/>
            <person name="Jex A.R."/>
            <person name="Hall R.S."/>
            <person name="Safavi-Hemami H."/>
            <person name="Kaewkong W."/>
            <person name="Bertrand D."/>
            <person name="Gao S."/>
            <person name="Seet Q."/>
            <person name="Wongkham S."/>
            <person name="Teh B.T."/>
            <person name="Wongkham C."/>
            <person name="Intapan P.M."/>
            <person name="Maleewong W."/>
            <person name="Yang X."/>
            <person name="Hu M."/>
            <person name="Wang Z."/>
            <person name="Hofmann A."/>
            <person name="Sternberg P.W."/>
            <person name="Tan P."/>
            <person name="Wang J."/>
            <person name="Gasser R.B."/>
        </authorList>
    </citation>
    <scope>NUCLEOTIDE SEQUENCE [LARGE SCALE GENOMIC DNA]</scope>
</reference>
<keyword evidence="11" id="KW-1185">Reference proteome</keyword>
<name>A0A074Z9N6_OPIVI</name>
<keyword evidence="2" id="KW-0479">Metal-binding</keyword>
<dbReference type="STRING" id="6198.A0A074Z9N6"/>
<evidence type="ECO:0000313" key="11">
    <source>
        <dbReference type="Proteomes" id="UP000054324"/>
    </source>
</evidence>
<dbReference type="SUPFAM" id="SSF57667">
    <property type="entry name" value="beta-beta-alpha zinc fingers"/>
    <property type="match status" value="1"/>
</dbReference>
<dbReference type="Pfam" id="PF00096">
    <property type="entry name" value="zf-C2H2"/>
    <property type="match status" value="2"/>
</dbReference>
<feature type="domain" description="C2H2-type" evidence="9">
    <location>
        <begin position="173"/>
        <end position="197"/>
    </location>
</feature>
<dbReference type="InterPro" id="IPR050331">
    <property type="entry name" value="Zinc_finger"/>
</dbReference>
<evidence type="ECO:0000256" key="6">
    <source>
        <dbReference type="ARBA" id="ARBA00023242"/>
    </source>
</evidence>
<dbReference type="GeneID" id="20322483"/>
<dbReference type="CTD" id="20322483"/>
<keyword evidence="4 7" id="KW-0863">Zinc-finger</keyword>
<evidence type="ECO:0000256" key="1">
    <source>
        <dbReference type="ARBA" id="ARBA00004123"/>
    </source>
</evidence>
<dbReference type="AlphaFoldDB" id="A0A074Z9N6"/>
<dbReference type="InterPro" id="IPR036236">
    <property type="entry name" value="Znf_C2H2_sf"/>
</dbReference>
<dbReference type="OrthoDB" id="6231698at2759"/>
<keyword evidence="3" id="KW-0677">Repeat</keyword>
<feature type="region of interest" description="Disordered" evidence="8">
    <location>
        <begin position="1"/>
        <end position="85"/>
    </location>
</feature>
<dbReference type="GO" id="GO:0008270">
    <property type="term" value="F:zinc ion binding"/>
    <property type="evidence" value="ECO:0007669"/>
    <property type="project" value="UniProtKB-KW"/>
</dbReference>
<organism evidence="10 11">
    <name type="scientific">Opisthorchis viverrini</name>
    <name type="common">Southeast Asian liver fluke</name>
    <dbReference type="NCBI Taxonomy" id="6198"/>
    <lineage>
        <taxon>Eukaryota</taxon>
        <taxon>Metazoa</taxon>
        <taxon>Spiralia</taxon>
        <taxon>Lophotrochozoa</taxon>
        <taxon>Platyhelminthes</taxon>
        <taxon>Trematoda</taxon>
        <taxon>Digenea</taxon>
        <taxon>Opisthorchiida</taxon>
        <taxon>Opisthorchiata</taxon>
        <taxon>Opisthorchiidae</taxon>
        <taxon>Opisthorchis</taxon>
    </lineage>
</organism>
<evidence type="ECO:0000256" key="5">
    <source>
        <dbReference type="ARBA" id="ARBA00022833"/>
    </source>
</evidence>